<reference evidence="1" key="1">
    <citation type="thesis" date="2020" institute="ProQuest LLC" country="789 East Eisenhower Parkway, Ann Arbor, MI, USA">
        <title>Comparative Genomics and Chromosome Evolution.</title>
        <authorList>
            <person name="Mudd A.B."/>
        </authorList>
    </citation>
    <scope>NUCLEOTIDE SEQUENCE</scope>
    <source>
        <strain evidence="1">237g6f4</strain>
        <tissue evidence="1">Blood</tissue>
    </source>
</reference>
<comment type="caution">
    <text evidence="1">The sequence shown here is derived from an EMBL/GenBank/DDBJ whole genome shotgun (WGS) entry which is preliminary data.</text>
</comment>
<dbReference type="EMBL" id="WNYA01002237">
    <property type="protein sequence ID" value="KAG8544476.1"/>
    <property type="molecule type" value="Genomic_DNA"/>
</dbReference>
<proteinExistence type="predicted"/>
<name>A0AAV6ZDA4_ENGPU</name>
<evidence type="ECO:0000313" key="2">
    <source>
        <dbReference type="Proteomes" id="UP000824782"/>
    </source>
</evidence>
<dbReference type="Proteomes" id="UP000824782">
    <property type="component" value="Unassembled WGS sequence"/>
</dbReference>
<protein>
    <submittedName>
        <fullName evidence="1">Uncharacterized protein</fullName>
    </submittedName>
</protein>
<dbReference type="AlphaFoldDB" id="A0AAV6ZDA4"/>
<keyword evidence="2" id="KW-1185">Reference proteome</keyword>
<organism evidence="1 2">
    <name type="scientific">Engystomops pustulosus</name>
    <name type="common">Tungara frog</name>
    <name type="synonym">Physalaemus pustulosus</name>
    <dbReference type="NCBI Taxonomy" id="76066"/>
    <lineage>
        <taxon>Eukaryota</taxon>
        <taxon>Metazoa</taxon>
        <taxon>Chordata</taxon>
        <taxon>Craniata</taxon>
        <taxon>Vertebrata</taxon>
        <taxon>Euteleostomi</taxon>
        <taxon>Amphibia</taxon>
        <taxon>Batrachia</taxon>
        <taxon>Anura</taxon>
        <taxon>Neobatrachia</taxon>
        <taxon>Hyloidea</taxon>
        <taxon>Leptodactylidae</taxon>
        <taxon>Leiuperinae</taxon>
        <taxon>Engystomops</taxon>
    </lineage>
</organism>
<gene>
    <name evidence="1" type="ORF">GDO81_022419</name>
</gene>
<sequence length="123" mass="13413">MLARGRREESCSRSLNTSGSLDLIEAKNSGWVPGGKSGLSVIGTSGPSGSNNRELVSRLFSVLRVWVATYGRAFRRWSNVACECDQGKVVRGAGERLPSICIHSLFLLLWNQSSILAYVVARK</sequence>
<accession>A0AAV6ZDA4</accession>
<evidence type="ECO:0000313" key="1">
    <source>
        <dbReference type="EMBL" id="KAG8544476.1"/>
    </source>
</evidence>